<reference evidence="5" key="1">
    <citation type="submission" date="2024-07" db="EMBL/GenBank/DDBJ databases">
        <title>Two chromosome-level genome assemblies of Korean endemic species Abeliophyllum distichum and Forsythia ovata (Oleaceae).</title>
        <authorList>
            <person name="Jang H."/>
        </authorList>
    </citation>
    <scope>NUCLEOTIDE SEQUENCE [LARGE SCALE GENOMIC DNA]</scope>
</reference>
<dbReference type="NCBIfam" id="TIGR00756">
    <property type="entry name" value="PPR"/>
    <property type="match status" value="1"/>
</dbReference>
<dbReference type="InterPro" id="IPR002885">
    <property type="entry name" value="PPR_rpt"/>
</dbReference>
<evidence type="ECO:0000256" key="2">
    <source>
        <dbReference type="ARBA" id="ARBA00022737"/>
    </source>
</evidence>
<dbReference type="AlphaFoldDB" id="A0ABD1Q7M4"/>
<feature type="repeat" description="PPR" evidence="3">
    <location>
        <begin position="66"/>
        <end position="100"/>
    </location>
</feature>
<dbReference type="Proteomes" id="UP001604336">
    <property type="component" value="Unassembled WGS sequence"/>
</dbReference>
<name>A0ABD1Q7M4_9LAMI</name>
<dbReference type="InterPro" id="IPR011990">
    <property type="entry name" value="TPR-like_helical_dom_sf"/>
</dbReference>
<dbReference type="EMBL" id="JBFOLK010000012">
    <property type="protein sequence ID" value="KAL2472135.1"/>
    <property type="molecule type" value="Genomic_DNA"/>
</dbReference>
<dbReference type="Pfam" id="PF01535">
    <property type="entry name" value="PPR"/>
    <property type="match status" value="2"/>
</dbReference>
<evidence type="ECO:0000256" key="3">
    <source>
        <dbReference type="PROSITE-ProRule" id="PRU00708"/>
    </source>
</evidence>
<keyword evidence="5" id="KW-1185">Reference proteome</keyword>
<evidence type="ECO:0000313" key="5">
    <source>
        <dbReference type="Proteomes" id="UP001604336"/>
    </source>
</evidence>
<organism evidence="4 5">
    <name type="scientific">Abeliophyllum distichum</name>
    <dbReference type="NCBI Taxonomy" id="126358"/>
    <lineage>
        <taxon>Eukaryota</taxon>
        <taxon>Viridiplantae</taxon>
        <taxon>Streptophyta</taxon>
        <taxon>Embryophyta</taxon>
        <taxon>Tracheophyta</taxon>
        <taxon>Spermatophyta</taxon>
        <taxon>Magnoliopsida</taxon>
        <taxon>eudicotyledons</taxon>
        <taxon>Gunneridae</taxon>
        <taxon>Pentapetalae</taxon>
        <taxon>asterids</taxon>
        <taxon>lamiids</taxon>
        <taxon>Lamiales</taxon>
        <taxon>Oleaceae</taxon>
        <taxon>Forsythieae</taxon>
        <taxon>Abeliophyllum</taxon>
    </lineage>
</organism>
<evidence type="ECO:0000313" key="4">
    <source>
        <dbReference type="EMBL" id="KAL2472135.1"/>
    </source>
</evidence>
<comment type="similarity">
    <text evidence="1">Belongs to the PPR family. P subfamily.</text>
</comment>
<proteinExistence type="inferred from homology"/>
<dbReference type="PANTHER" id="PTHR47447:SF17">
    <property type="entry name" value="OS12G0638900 PROTEIN"/>
    <property type="match status" value="1"/>
</dbReference>
<sequence>MVKRPLALSLKGRIEEAVGFLEEMENVGLKPYDETFNHSIKLCENGDAKRADETLTVLLDKGFVPDESTYSYLVTGYGKVGDVEGVLKLYFEMEQKLFMPDSLVFTSLIII</sequence>
<comment type="caution">
    <text evidence="4">The sequence shown here is derived from an EMBL/GenBank/DDBJ whole genome shotgun (WGS) entry which is preliminary data.</text>
</comment>
<accession>A0ABD1Q7M4</accession>
<gene>
    <name evidence="4" type="ORF">Adt_40271</name>
</gene>
<keyword evidence="2" id="KW-0677">Repeat</keyword>
<dbReference type="Gene3D" id="1.25.40.10">
    <property type="entry name" value="Tetratricopeptide repeat domain"/>
    <property type="match status" value="1"/>
</dbReference>
<dbReference type="PANTHER" id="PTHR47447">
    <property type="entry name" value="OS03G0856100 PROTEIN"/>
    <property type="match status" value="1"/>
</dbReference>
<protein>
    <submittedName>
        <fullName evidence="4">Pentatricopeptide repeat-containing protein</fullName>
    </submittedName>
</protein>
<dbReference type="PROSITE" id="PS51375">
    <property type="entry name" value="PPR"/>
    <property type="match status" value="1"/>
</dbReference>
<evidence type="ECO:0000256" key="1">
    <source>
        <dbReference type="ARBA" id="ARBA00007626"/>
    </source>
</evidence>